<dbReference type="Ensembl" id="ENSSPUT00000003955.1">
    <property type="protein sequence ID" value="ENSSPUP00000003721.1"/>
    <property type="gene ID" value="ENSSPUG00000002855.1"/>
</dbReference>
<evidence type="ECO:0000256" key="1">
    <source>
        <dbReference type="ARBA" id="ARBA00009651"/>
    </source>
</evidence>
<dbReference type="InterPro" id="IPR013320">
    <property type="entry name" value="ConA-like_dom_sf"/>
</dbReference>
<organism evidence="4 5">
    <name type="scientific">Sphenodon punctatus</name>
    <name type="common">Tuatara</name>
    <name type="synonym">Hatteria punctata</name>
    <dbReference type="NCBI Taxonomy" id="8508"/>
    <lineage>
        <taxon>Eukaryota</taxon>
        <taxon>Metazoa</taxon>
        <taxon>Chordata</taxon>
        <taxon>Craniata</taxon>
        <taxon>Vertebrata</taxon>
        <taxon>Euteleostomi</taxon>
        <taxon>Lepidosauria</taxon>
        <taxon>Sphenodontia</taxon>
        <taxon>Sphenodontidae</taxon>
        <taxon>Sphenodon</taxon>
    </lineage>
</organism>
<dbReference type="GeneTree" id="ENSGT01030000234669"/>
<evidence type="ECO:0000313" key="4">
    <source>
        <dbReference type="Ensembl" id="ENSSPUP00000003721.1"/>
    </source>
</evidence>
<accession>A0A8D0G5V8</accession>
<dbReference type="Pfam" id="PF13765">
    <property type="entry name" value="PRY"/>
    <property type="match status" value="1"/>
</dbReference>
<dbReference type="SUPFAM" id="SSF49899">
    <property type="entry name" value="Concanavalin A-like lectins/glucanases"/>
    <property type="match status" value="1"/>
</dbReference>
<feature type="domain" description="B30.2/SPRY" evidence="3">
    <location>
        <begin position="1"/>
        <end position="181"/>
    </location>
</feature>
<dbReference type="FunFam" id="2.60.120.920:FF:000004">
    <property type="entry name" value="Butyrophilin subfamily 1 member A1"/>
    <property type="match status" value="1"/>
</dbReference>
<dbReference type="CDD" id="cd12888">
    <property type="entry name" value="SPRY_PRY_TRIM7_like"/>
    <property type="match status" value="1"/>
</dbReference>
<dbReference type="PROSITE" id="PS50188">
    <property type="entry name" value="B302_SPRY"/>
    <property type="match status" value="1"/>
</dbReference>
<dbReference type="InterPro" id="IPR003879">
    <property type="entry name" value="Butyrophylin_SPRY"/>
</dbReference>
<dbReference type="InterPro" id="IPR043136">
    <property type="entry name" value="B30.2/SPRY_sf"/>
</dbReference>
<dbReference type="Pfam" id="PF00622">
    <property type="entry name" value="SPRY"/>
    <property type="match status" value="1"/>
</dbReference>
<dbReference type="Gene3D" id="2.60.120.920">
    <property type="match status" value="1"/>
</dbReference>
<evidence type="ECO:0000313" key="5">
    <source>
        <dbReference type="Proteomes" id="UP000694392"/>
    </source>
</evidence>
<dbReference type="PANTHER" id="PTHR24103">
    <property type="entry name" value="E3 UBIQUITIN-PROTEIN LIGASE TRIM"/>
    <property type="match status" value="1"/>
</dbReference>
<dbReference type="InterPro" id="IPR003877">
    <property type="entry name" value="SPRY_dom"/>
</dbReference>
<dbReference type="PRINTS" id="PR01407">
    <property type="entry name" value="BUTYPHLNCDUF"/>
</dbReference>
<dbReference type="OMA" id="ESIWAVD"/>
<dbReference type="InterPro" id="IPR050143">
    <property type="entry name" value="TRIM/RBCC"/>
</dbReference>
<evidence type="ECO:0000259" key="3">
    <source>
        <dbReference type="PROSITE" id="PS50188"/>
    </source>
</evidence>
<keyword evidence="5" id="KW-1185">Reference proteome</keyword>
<dbReference type="SMART" id="SM00449">
    <property type="entry name" value="SPRY"/>
    <property type="match status" value="1"/>
</dbReference>
<comment type="similarity">
    <text evidence="1">Belongs to the ohanin/vespryn family.</text>
</comment>
<proteinExistence type="inferred from homology"/>
<evidence type="ECO:0000256" key="2">
    <source>
        <dbReference type="ARBA" id="ARBA00034460"/>
    </source>
</evidence>
<name>A0A8D0G5V8_SPHPU</name>
<dbReference type="AlphaFoldDB" id="A0A8D0G5V8"/>
<reference evidence="4" key="1">
    <citation type="submission" date="2025-08" db="UniProtKB">
        <authorList>
            <consortium name="Ensembl"/>
        </authorList>
    </citation>
    <scope>IDENTIFICATION</scope>
</reference>
<dbReference type="SMART" id="SM00589">
    <property type="entry name" value="PRY"/>
    <property type="match status" value="1"/>
</dbReference>
<dbReference type="InterPro" id="IPR001870">
    <property type="entry name" value="B30.2/SPRY"/>
</dbReference>
<dbReference type="InterPro" id="IPR006574">
    <property type="entry name" value="PRY"/>
</dbReference>
<sequence>MPVEQANVTLDPDTAHPDFTLSEDRKSARCGDVRKDLPDNPERFDAKYCVLGCEGFTTGRHYWEVEMQESRHWIVGVARESVKRKGWFCFNPEEGIWAVGQRGDQCQAYTSPETLLSLSSHLKRIRLFLDCTGGQVAFFNADTGASIFTFPPVSFPQERIRPWFWVGIGSQITLFPLRDVE</sequence>
<dbReference type="Proteomes" id="UP000694392">
    <property type="component" value="Unplaced"/>
</dbReference>
<protein>
    <recommendedName>
        <fullName evidence="3">B30.2/SPRY domain-containing protein</fullName>
    </recommendedName>
</protein>
<comment type="function">
    <text evidence="2">Neurotoxin that produces dose-dependent hypolocomotion and hyperalgesia in mice. May directly act on the central nervous system, as it is 6500-fold more potent when administered intracerebroventricularly than intraperitoneal.</text>
</comment>
<reference evidence="4" key="2">
    <citation type="submission" date="2025-09" db="UniProtKB">
        <authorList>
            <consortium name="Ensembl"/>
        </authorList>
    </citation>
    <scope>IDENTIFICATION</scope>
</reference>